<dbReference type="InterPro" id="IPR026444">
    <property type="entry name" value="Secre_tail"/>
</dbReference>
<dbReference type="CDD" id="cd00063">
    <property type="entry name" value="FN3"/>
    <property type="match status" value="4"/>
</dbReference>
<dbReference type="Gene3D" id="2.60.120.200">
    <property type="match status" value="4"/>
</dbReference>
<feature type="chain" id="PRO_5015778015" description="Fibronectin type-III domain-containing protein" evidence="3">
    <location>
        <begin position="21"/>
        <end position="1231"/>
    </location>
</feature>
<dbReference type="Pfam" id="PF00041">
    <property type="entry name" value="fn3"/>
    <property type="match status" value="2"/>
</dbReference>
<dbReference type="AlphaFoldDB" id="A0A2S1SK47"/>
<feature type="domain" description="Fibronectin type-III" evidence="4">
    <location>
        <begin position="897"/>
        <end position="988"/>
    </location>
</feature>
<dbReference type="InterPro" id="IPR003961">
    <property type="entry name" value="FN3_dom"/>
</dbReference>
<dbReference type="PANTHER" id="PTHR46708">
    <property type="entry name" value="TENASCIN"/>
    <property type="match status" value="1"/>
</dbReference>
<feature type="domain" description="Fibronectin type-III" evidence="4">
    <location>
        <begin position="633"/>
        <end position="733"/>
    </location>
</feature>
<reference evidence="5 6" key="1">
    <citation type="submission" date="2018-05" db="EMBL/GenBank/DDBJ databases">
        <title>Genome sequencing of Flavobacterium sp. HYN0049.</title>
        <authorList>
            <person name="Yi H."/>
            <person name="Baek C."/>
        </authorList>
    </citation>
    <scope>NUCLEOTIDE SEQUENCE [LARGE SCALE GENOMIC DNA]</scope>
    <source>
        <strain evidence="5 6">HYN0049</strain>
    </source>
</reference>
<evidence type="ECO:0000313" key="6">
    <source>
        <dbReference type="Proteomes" id="UP000244937"/>
    </source>
</evidence>
<sequence length="1231" mass="131858">MKKITILFMMLAFWSAGMKAQCINTVPYPTETIVSVNSGDPQQINSCIYTGNFSTVSNLTVGNDYIFSLSSNGTSVTKYITVTDVNNEVLANGPSPLTVSGIPNTSARVHYAEDEACATLEWCLEAYVTAVLTCPFPTNIQISGVSQTNASFNWIPGGTETAWEVMVLPKGTPAPESSNSGISVVDNPQYAVSDLEAGNRYQFYVKADCGSEFSPWRGPYDFNAACSPVAEFSENFDGITDNELPACWTALKVDAATDAYIGIDGLSNSAPNAVQLANGNSASAANILLISPDLSTVGTGDHRLKFYTRGYGNVTIEVGTINTTTSDGTFNLIETINANANYTEHTVNFMDYAGTDTHIAFRHANTSTYNPVFVDDIRWELAPLCPDLGHIEMTAIAQTAATVAWEPGDSETQWDVVYSDTLNDPALLTPVSPAPTSPEATITGLQPNTAYKVWVRSVCGGADGNGAWMNPVTFTTACDAVSILNEGFESTAFGALPECWSAIVAGNGMFNSRVQVVTNNASGGSNAVSLSDNDGISDSKIILVSPSLNTVATGTHRVKFYAKSNVPTSMIVGTLDSAATGGNFNDYQTINLTPSYAEFVVDFSDYAGTDNYIGFRHVSGQYVSIYLDDIRWEQTPLCADVSSITVNATADAAAVNWDANAGETQWDVVYGTADVTDPNVLTPISPAPAGNSETVLSGLMPNTPYKVWVRSVCGGALGNGAWIGPVSFRTACLPVGNFSEGFEGAPIDGLPDCWSAVLAGPTLGQYAAVRTVNHDMAFGSNAIEIHANSSAPTDWVMLVSPYLNNLGAGTHRLKFYALSYNNDTPFEIGTMNGNNSQATYTAFQTLTLGNNGYNEYVIDFTNYSGSDSYIAFRNIAGNYNSTFIDNVRWEVLPSCPDVTSLDINGTNADGATITWEGNGESNWQVTYGGVSVSDPSTLTPSGLITETSYQISGLEDNTFYNVWVRSVCGGPDGFGAWIGPVTFRTDCLSTSAPYTEDFESVSLPNLPECFTAQTISGNGWDTTWGDSGYGFDGYVIRYQGNSAYANSYFFTQGVQLTEGIEYEISYKYGNNSSDNYAESMQVLYGTSPDAASMVNELADHPEINSGMAATNIVTFTPPASGDYYFGFRAYSEPNQSQLFVDNINISPTLAVPGTENDVLSWYPNPVKDILHLSNSNIINNITVVNLLGQKVLESKPNLTNTTIDFSGLSNGGYIIKITSDGTVRTIKIVKQ</sequence>
<dbReference type="NCBIfam" id="NF038128">
    <property type="entry name" value="choice_anch_J"/>
    <property type="match status" value="3"/>
</dbReference>
<dbReference type="Pfam" id="PF07675">
    <property type="entry name" value="Cleaved_Adhesin"/>
    <property type="match status" value="2"/>
</dbReference>
<evidence type="ECO:0000256" key="3">
    <source>
        <dbReference type="SAM" id="SignalP"/>
    </source>
</evidence>
<dbReference type="OrthoDB" id="975384at2"/>
<evidence type="ECO:0000256" key="2">
    <source>
        <dbReference type="ARBA" id="ARBA00022737"/>
    </source>
</evidence>
<dbReference type="InterPro" id="IPR050991">
    <property type="entry name" value="ECM_Regulatory_Proteins"/>
</dbReference>
<dbReference type="Gene3D" id="2.60.40.10">
    <property type="entry name" value="Immunoglobulins"/>
    <property type="match status" value="4"/>
</dbReference>
<dbReference type="RefSeq" id="WP_108904571.1">
    <property type="nucleotide sequence ID" value="NZ_CP029187.1"/>
</dbReference>
<dbReference type="SUPFAM" id="SSF49265">
    <property type="entry name" value="Fibronectin type III"/>
    <property type="match status" value="3"/>
</dbReference>
<dbReference type="Pfam" id="PF18962">
    <property type="entry name" value="Por_Secre_tail"/>
    <property type="match status" value="1"/>
</dbReference>
<dbReference type="InterPro" id="IPR011628">
    <property type="entry name" value="Cleaved_adhesin"/>
</dbReference>
<dbReference type="SUPFAM" id="SSF49785">
    <property type="entry name" value="Galactose-binding domain-like"/>
    <property type="match status" value="1"/>
</dbReference>
<name>A0A2S1SK47_9FLAO</name>
<proteinExistence type="predicted"/>
<dbReference type="PANTHER" id="PTHR46708:SF11">
    <property type="entry name" value="RECEPTOR-TYPE TYROSINE-PROTEIN PHOSPHATASE ETA-LIKE"/>
    <property type="match status" value="1"/>
</dbReference>
<evidence type="ECO:0000259" key="4">
    <source>
        <dbReference type="PROSITE" id="PS50853"/>
    </source>
</evidence>
<protein>
    <recommendedName>
        <fullName evidence="4">Fibronectin type-III domain-containing protein</fullName>
    </recommendedName>
</protein>
<dbReference type="InterPro" id="IPR013783">
    <property type="entry name" value="Ig-like_fold"/>
</dbReference>
<dbReference type="Proteomes" id="UP000244937">
    <property type="component" value="Chromosome"/>
</dbReference>
<keyword evidence="1 3" id="KW-0732">Signal</keyword>
<accession>A0A2S1SK47</accession>
<feature type="domain" description="Fibronectin type-III" evidence="4">
    <location>
        <begin position="387"/>
        <end position="479"/>
    </location>
</feature>
<dbReference type="KEGG" id="fpal:HYN49_13300"/>
<dbReference type="InterPro" id="IPR036116">
    <property type="entry name" value="FN3_sf"/>
</dbReference>
<dbReference type="NCBIfam" id="TIGR04183">
    <property type="entry name" value="Por_Secre_tail"/>
    <property type="match status" value="1"/>
</dbReference>
<organism evidence="5 6">
    <name type="scientific">Flavobacterium pallidum</name>
    <dbReference type="NCBI Taxonomy" id="2172098"/>
    <lineage>
        <taxon>Bacteria</taxon>
        <taxon>Pseudomonadati</taxon>
        <taxon>Bacteroidota</taxon>
        <taxon>Flavobacteriia</taxon>
        <taxon>Flavobacteriales</taxon>
        <taxon>Flavobacteriaceae</taxon>
        <taxon>Flavobacterium</taxon>
    </lineage>
</organism>
<evidence type="ECO:0000313" key="5">
    <source>
        <dbReference type="EMBL" id="AWI26794.1"/>
    </source>
</evidence>
<dbReference type="PROSITE" id="PS50853">
    <property type="entry name" value="FN3"/>
    <property type="match status" value="4"/>
</dbReference>
<feature type="signal peptide" evidence="3">
    <location>
        <begin position="1"/>
        <end position="20"/>
    </location>
</feature>
<evidence type="ECO:0000256" key="1">
    <source>
        <dbReference type="ARBA" id="ARBA00022729"/>
    </source>
</evidence>
<feature type="domain" description="Fibronectin type-III" evidence="4">
    <location>
        <begin position="136"/>
        <end position="228"/>
    </location>
</feature>
<dbReference type="SMART" id="SM00060">
    <property type="entry name" value="FN3"/>
    <property type="match status" value="4"/>
</dbReference>
<gene>
    <name evidence="5" type="ORF">HYN49_13300</name>
</gene>
<dbReference type="InterPro" id="IPR008979">
    <property type="entry name" value="Galactose-bd-like_sf"/>
</dbReference>
<keyword evidence="2" id="KW-0677">Repeat</keyword>
<keyword evidence="6" id="KW-1185">Reference proteome</keyword>
<dbReference type="EMBL" id="CP029187">
    <property type="protein sequence ID" value="AWI26794.1"/>
    <property type="molecule type" value="Genomic_DNA"/>
</dbReference>